<protein>
    <submittedName>
        <fullName evidence="1">Uncharacterized protein</fullName>
    </submittedName>
</protein>
<sequence>MKCRIVRKAGSPSAGGFVVEGRRVALENDAVDDNGCPVLFACTCGLPRIKRFDTALRLQSGTGRLICFDFQMDALRKCCEDREQFQTIGFKKWKRRFCP</sequence>
<dbReference type="Proteomes" id="UP000220611">
    <property type="component" value="Unassembled WGS sequence"/>
</dbReference>
<proteinExistence type="predicted"/>
<dbReference type="AlphaFoldDB" id="A0A855A5C7"/>
<evidence type="ECO:0000313" key="1">
    <source>
        <dbReference type="EMBL" id="PEQ24516.1"/>
    </source>
</evidence>
<evidence type="ECO:0000313" key="2">
    <source>
        <dbReference type="Proteomes" id="UP000220611"/>
    </source>
</evidence>
<keyword evidence="2" id="KW-1185">Reference proteome</keyword>
<gene>
    <name evidence="1" type="ORF">CH238_08090</name>
</gene>
<accession>A0A855A5C7</accession>
<name>A0A855A5C7_9FIRM</name>
<reference evidence="1 2" key="1">
    <citation type="submission" date="2017-07" db="EMBL/GenBank/DDBJ databases">
        <title>Prevalence of linear plasmids in Cutibacterium (Propionibacterium) acnes isolates obtained from prostatic tissue.</title>
        <authorList>
            <person name="Davidsson S."/>
            <person name="Carlsson J."/>
            <person name="Molling P."/>
            <person name="Andren O."/>
            <person name="Andersson S.-O."/>
            <person name="Brzuszkiewicz E."/>
            <person name="Poehlein A."/>
            <person name="Al-Zeer M."/>
            <person name="Brinkmann V."/>
            <person name="Scavenius C."/>
            <person name="Nazipi S."/>
            <person name="Soderquist B."/>
            <person name="Bruggemann H."/>
        </authorList>
    </citation>
    <scope>NUCLEOTIDE SEQUENCE [LARGE SCALE GENOMIC DNA]</scope>
    <source>
        <strain evidence="1 2">DSM 753</strain>
    </source>
</reference>
<comment type="caution">
    <text evidence="1">The sequence shown here is derived from an EMBL/GenBank/DDBJ whole genome shotgun (WGS) entry which is preliminary data.</text>
</comment>
<organism evidence="1 2">
    <name type="scientific">[Clostridium] leptum DSM 753</name>
    <dbReference type="NCBI Taxonomy" id="428125"/>
    <lineage>
        <taxon>Bacteria</taxon>
        <taxon>Bacillati</taxon>
        <taxon>Bacillota</taxon>
        <taxon>Clostridia</taxon>
        <taxon>Eubacteriales</taxon>
        <taxon>Oscillospiraceae</taxon>
        <taxon>Oscillospiraceae incertae sedis</taxon>
    </lineage>
</organism>
<dbReference type="EMBL" id="NOXF01000005">
    <property type="protein sequence ID" value="PEQ24516.1"/>
    <property type="molecule type" value="Genomic_DNA"/>
</dbReference>